<comment type="caution">
    <text evidence="1">The sequence shown here is derived from an EMBL/GenBank/DDBJ whole genome shotgun (WGS) entry which is preliminary data.</text>
</comment>
<reference evidence="1 2" key="1">
    <citation type="submission" date="2006-02" db="EMBL/GenBank/DDBJ databases">
        <authorList>
            <person name="Amann R."/>
            <person name="Ferriera S."/>
            <person name="Johnson J."/>
            <person name="Kravitz S."/>
            <person name="Halpern A."/>
            <person name="Remington K."/>
            <person name="Beeson K."/>
            <person name="Tran B."/>
            <person name="Rogers Y.-H."/>
            <person name="Friedman R."/>
            <person name="Venter J.C."/>
        </authorList>
    </citation>
    <scope>NUCLEOTIDE SEQUENCE [LARGE SCALE GENOMIC DNA]</scope>
    <source>
        <strain evidence="1 2">DSM 3645</strain>
    </source>
</reference>
<dbReference type="HOGENOM" id="CLU_159795_0_0_0"/>
<evidence type="ECO:0008006" key="3">
    <source>
        <dbReference type="Google" id="ProtNLM"/>
    </source>
</evidence>
<evidence type="ECO:0000313" key="1">
    <source>
        <dbReference type="EMBL" id="EAQ81028.1"/>
    </source>
</evidence>
<evidence type="ECO:0000313" key="2">
    <source>
        <dbReference type="Proteomes" id="UP000004358"/>
    </source>
</evidence>
<organism evidence="1 2">
    <name type="scientific">Blastopirellula marina DSM 3645</name>
    <dbReference type="NCBI Taxonomy" id="314230"/>
    <lineage>
        <taxon>Bacteria</taxon>
        <taxon>Pseudomonadati</taxon>
        <taxon>Planctomycetota</taxon>
        <taxon>Planctomycetia</taxon>
        <taxon>Pirellulales</taxon>
        <taxon>Pirellulaceae</taxon>
        <taxon>Blastopirellula</taxon>
    </lineage>
</organism>
<proteinExistence type="predicted"/>
<dbReference type="RefSeq" id="WP_002652035.1">
    <property type="nucleotide sequence ID" value="NZ_CH672376.1"/>
</dbReference>
<name>A3ZQT8_9BACT</name>
<dbReference type="EMBL" id="AANZ01000006">
    <property type="protein sequence ID" value="EAQ81028.1"/>
    <property type="molecule type" value="Genomic_DNA"/>
</dbReference>
<dbReference type="OrthoDB" id="285058at2"/>
<dbReference type="Proteomes" id="UP000004358">
    <property type="component" value="Unassembled WGS sequence"/>
</dbReference>
<sequence>MKLATLLLFSTLFIGVSGCRSEFNSLHGTVKYEDGTPVDHGMVCFLKEGFLAKGVIESDGAFVVGSLRADDGLPEGTYQVYIDGAVVEDLKAPTGVRSIVPQEMTNPEKSGLMFEVPGDGRTLDIVVAKPKR</sequence>
<accession>A3ZQT8</accession>
<dbReference type="AlphaFoldDB" id="A3ZQT8"/>
<dbReference type="PROSITE" id="PS51257">
    <property type="entry name" value="PROKAR_LIPOPROTEIN"/>
    <property type="match status" value="1"/>
</dbReference>
<protein>
    <recommendedName>
        <fullName evidence="3">Carboxypeptidase regulatory-like domain-containing protein</fullName>
    </recommendedName>
</protein>
<gene>
    <name evidence="1" type="ORF">DSM3645_20692</name>
</gene>